<dbReference type="InterPro" id="IPR022649">
    <property type="entry name" value="Pr_cel_nuc_antig_C"/>
</dbReference>
<evidence type="ECO:0000313" key="6">
    <source>
        <dbReference type="EMBL" id="ARR75012.1"/>
    </source>
</evidence>
<evidence type="ECO:0000259" key="5">
    <source>
        <dbReference type="Pfam" id="PF02747"/>
    </source>
</evidence>
<dbReference type="PRINTS" id="PR00339">
    <property type="entry name" value="PCNACYCLIN"/>
</dbReference>
<protein>
    <submittedName>
        <fullName evidence="6">Putative proliferating cell nuclear antigen</fullName>
    </submittedName>
</protein>
<dbReference type="InterPro" id="IPR022648">
    <property type="entry name" value="Pr_cel_nuc_antig_N"/>
</dbReference>
<dbReference type="Pfam" id="PF00705">
    <property type="entry name" value="PCNA_N"/>
    <property type="match status" value="1"/>
</dbReference>
<dbReference type="GO" id="GO:0003677">
    <property type="term" value="F:DNA binding"/>
    <property type="evidence" value="ECO:0007669"/>
    <property type="project" value="UniProtKB-KW"/>
</dbReference>
<evidence type="ECO:0000259" key="4">
    <source>
        <dbReference type="Pfam" id="PF00705"/>
    </source>
</evidence>
<feature type="domain" description="Proliferating cell nuclear antigen PCNA C-terminal" evidence="5">
    <location>
        <begin position="133"/>
        <end position="266"/>
    </location>
</feature>
<organism evidence="6">
    <name type="scientific">Mimivirus AB-566-O17</name>
    <dbReference type="NCBI Taxonomy" id="1988039"/>
    <lineage>
        <taxon>Viruses</taxon>
        <taxon>Varidnaviria</taxon>
        <taxon>Bamfordvirae</taxon>
        <taxon>Nucleocytoviricota</taxon>
        <taxon>Megaviricetes</taxon>
        <taxon>Imitervirales</taxon>
        <taxon>Mimiviridae</taxon>
        <taxon>Megamimivirinae</taxon>
        <taxon>Mimivirus</taxon>
    </lineage>
</organism>
<dbReference type="InterPro" id="IPR046938">
    <property type="entry name" value="DNA_clamp_sf"/>
</dbReference>
<dbReference type="Pfam" id="PF02747">
    <property type="entry name" value="PCNA_C"/>
    <property type="match status" value="1"/>
</dbReference>
<sequence length="273" mass="31466">MSSNVFEARTIKSIFFKYLFETVKGYIKDLNFVFTPEGIRITKQDSSDMWITYTFLGAENFESFFCKSKYIIGIEVSEFYKLIKNVNVKDSITLSLEQDSPTHLCVSLENSSQGKIKKYNLPVLFLDDKPFKLSDIQSDHCISLPSKTFQEIIKEMSGFGSDRIEITSYSQQLVFTNHGDKTKLSSEITLRQIAPSENEIVDDNVKRITYTQSSDAIIKGDFSLHYLNYFIKATSMSPYMKIYIENDKPLILEWNIGDLGVFRVVLMIKEKQV</sequence>
<name>A0A1X9VNV3_9VIRU</name>
<feature type="domain" description="Proliferating cell nuclear antigen PCNA N-terminal" evidence="4">
    <location>
        <begin position="6"/>
        <end position="127"/>
    </location>
</feature>
<accession>A0A1X9VNV3</accession>
<evidence type="ECO:0000256" key="1">
    <source>
        <dbReference type="ARBA" id="ARBA00010462"/>
    </source>
</evidence>
<dbReference type="PANTHER" id="PTHR11352:SF0">
    <property type="entry name" value="PROLIFERATING CELL NUCLEAR ANTIGEN"/>
    <property type="match status" value="1"/>
</dbReference>
<gene>
    <name evidence="6" type="ORF">SAGO17_0094</name>
</gene>
<dbReference type="PANTHER" id="PTHR11352">
    <property type="entry name" value="PROLIFERATING CELL NUCLEAR ANTIGEN"/>
    <property type="match status" value="1"/>
</dbReference>
<dbReference type="EMBL" id="KY565526">
    <property type="protein sequence ID" value="ARR75012.1"/>
    <property type="molecule type" value="Genomic_DNA"/>
</dbReference>
<proteinExistence type="inferred from homology"/>
<dbReference type="GO" id="GO:0006275">
    <property type="term" value="P:regulation of DNA replication"/>
    <property type="evidence" value="ECO:0007669"/>
    <property type="project" value="InterPro"/>
</dbReference>
<dbReference type="GO" id="GO:0006298">
    <property type="term" value="P:mismatch repair"/>
    <property type="evidence" value="ECO:0007669"/>
    <property type="project" value="TreeGrafter"/>
</dbReference>
<evidence type="ECO:0000256" key="3">
    <source>
        <dbReference type="RuleBase" id="RU003671"/>
    </source>
</evidence>
<comment type="similarity">
    <text evidence="1 3">Belongs to the PCNA family.</text>
</comment>
<dbReference type="GO" id="GO:0030337">
    <property type="term" value="F:DNA polymerase processivity factor activity"/>
    <property type="evidence" value="ECO:0007669"/>
    <property type="project" value="InterPro"/>
</dbReference>
<dbReference type="GO" id="GO:0019985">
    <property type="term" value="P:translesion synthesis"/>
    <property type="evidence" value="ECO:0007669"/>
    <property type="project" value="TreeGrafter"/>
</dbReference>
<evidence type="ECO:0000256" key="2">
    <source>
        <dbReference type="ARBA" id="ARBA00023125"/>
    </source>
</evidence>
<keyword evidence="3" id="KW-0235">DNA replication</keyword>
<dbReference type="SUPFAM" id="SSF55979">
    <property type="entry name" value="DNA clamp"/>
    <property type="match status" value="2"/>
</dbReference>
<dbReference type="Gene3D" id="3.70.10.10">
    <property type="match status" value="1"/>
</dbReference>
<keyword evidence="2 3" id="KW-0238">DNA-binding</keyword>
<dbReference type="NCBIfam" id="TIGR00590">
    <property type="entry name" value="pcna"/>
    <property type="match status" value="1"/>
</dbReference>
<dbReference type="InterPro" id="IPR000730">
    <property type="entry name" value="Pr_cel_nuc_antig"/>
</dbReference>
<reference evidence="6" key="1">
    <citation type="journal article" date="2017" name="ISME J.">
        <title>Genomic exploration of individual giant ocean viruses.</title>
        <authorList>
            <person name="Wilson W.H."/>
            <person name="Gilg I.C."/>
            <person name="Moniruzzaman M."/>
            <person name="Field E.K."/>
            <person name="Koren S."/>
            <person name="LeCleir G.R."/>
            <person name="Martinez Martinez J."/>
            <person name="Poulton N.J."/>
            <person name="Swan B.K."/>
            <person name="Stepanauskas R."/>
            <person name="Wilhelm S.W."/>
        </authorList>
    </citation>
    <scope>NUCLEOTIDE SEQUENCE</scope>
</reference>
<dbReference type="GO" id="GO:0006272">
    <property type="term" value="P:leading strand elongation"/>
    <property type="evidence" value="ECO:0007669"/>
    <property type="project" value="TreeGrafter"/>
</dbReference>